<sequence>MANVGELSDEGEWSALNGIMFSSSDETHAMAHWFGGHPSSLGEQERGVVYGVPSAYLRNHEPNADGMEFDENVYDCSDNSNIGNSYYVHQGSCFLENQHFSNLNNAALLAHYGSSLMGEQSSNLSNEALQKDVIGKAIASNRVNEESGEGIGKINVFPFQKSQPKRKIALKQEDETIEDRSNAIRPKNPRKKNRVSGMVHGGKKPQSKKSRRNATKSNSDDEETSNVDLNGQSSTSYSSEDDTNASQEKNGAATSSSSKESEMILNLSSKTRAKRGSATDPQSLYARKRRERINERLKILQNLVPNGTKVDISTMLEEAVQYVKFLQLQIKLLSSDDLWMYAPIAYNGMNIGLDLNIFP</sequence>
<dbReference type="CDD" id="cd11454">
    <property type="entry name" value="bHLH_AtIND_like"/>
    <property type="match status" value="1"/>
</dbReference>
<evidence type="ECO:0000256" key="2">
    <source>
        <dbReference type="ARBA" id="ARBA00023015"/>
    </source>
</evidence>
<keyword evidence="3" id="KW-0238">DNA-binding</keyword>
<organism evidence="8 9">
    <name type="scientific">Stephania yunnanensis</name>
    <dbReference type="NCBI Taxonomy" id="152371"/>
    <lineage>
        <taxon>Eukaryota</taxon>
        <taxon>Viridiplantae</taxon>
        <taxon>Streptophyta</taxon>
        <taxon>Embryophyta</taxon>
        <taxon>Tracheophyta</taxon>
        <taxon>Spermatophyta</taxon>
        <taxon>Magnoliopsida</taxon>
        <taxon>Ranunculales</taxon>
        <taxon>Menispermaceae</taxon>
        <taxon>Menispermoideae</taxon>
        <taxon>Cissampelideae</taxon>
        <taxon>Stephania</taxon>
    </lineage>
</organism>
<dbReference type="InterPro" id="IPR011598">
    <property type="entry name" value="bHLH_dom"/>
</dbReference>
<dbReference type="GO" id="GO:0000978">
    <property type="term" value="F:RNA polymerase II cis-regulatory region sequence-specific DNA binding"/>
    <property type="evidence" value="ECO:0007669"/>
    <property type="project" value="TreeGrafter"/>
</dbReference>
<dbReference type="Proteomes" id="UP001420932">
    <property type="component" value="Unassembled WGS sequence"/>
</dbReference>
<dbReference type="InterPro" id="IPR045843">
    <property type="entry name" value="IND-like"/>
</dbReference>
<dbReference type="FunFam" id="4.10.280.10:FF:000022">
    <property type="entry name" value="Basic helix-loop-helix transcription factor"/>
    <property type="match status" value="1"/>
</dbReference>
<dbReference type="GO" id="GO:0005634">
    <property type="term" value="C:nucleus"/>
    <property type="evidence" value="ECO:0007669"/>
    <property type="project" value="UniProtKB-SubCell"/>
</dbReference>
<dbReference type="PANTHER" id="PTHR16223">
    <property type="entry name" value="TRANSCRIPTION FACTOR BHLH83-RELATED"/>
    <property type="match status" value="1"/>
</dbReference>
<dbReference type="Pfam" id="PF00010">
    <property type="entry name" value="HLH"/>
    <property type="match status" value="1"/>
</dbReference>
<keyword evidence="2" id="KW-0805">Transcription regulation</keyword>
<evidence type="ECO:0000313" key="9">
    <source>
        <dbReference type="Proteomes" id="UP001420932"/>
    </source>
</evidence>
<dbReference type="GO" id="GO:0000981">
    <property type="term" value="F:DNA-binding transcription factor activity, RNA polymerase II-specific"/>
    <property type="evidence" value="ECO:0007669"/>
    <property type="project" value="TreeGrafter"/>
</dbReference>
<proteinExistence type="predicted"/>
<feature type="compositionally biased region" description="Polar residues" evidence="6">
    <location>
        <begin position="226"/>
        <end position="258"/>
    </location>
</feature>
<feature type="compositionally biased region" description="Basic residues" evidence="6">
    <location>
        <begin position="201"/>
        <end position="214"/>
    </location>
</feature>
<dbReference type="SMART" id="SM00353">
    <property type="entry name" value="HLH"/>
    <property type="match status" value="1"/>
</dbReference>
<evidence type="ECO:0000259" key="7">
    <source>
        <dbReference type="PROSITE" id="PS50888"/>
    </source>
</evidence>
<feature type="compositionally biased region" description="Basic and acidic residues" evidence="6">
    <location>
        <begin position="170"/>
        <end position="182"/>
    </location>
</feature>
<dbReference type="PROSITE" id="PS50888">
    <property type="entry name" value="BHLH"/>
    <property type="match status" value="1"/>
</dbReference>
<protein>
    <recommendedName>
        <fullName evidence="7">BHLH domain-containing protein</fullName>
    </recommendedName>
</protein>
<evidence type="ECO:0000256" key="4">
    <source>
        <dbReference type="ARBA" id="ARBA00023163"/>
    </source>
</evidence>
<dbReference type="AlphaFoldDB" id="A0AAP0JK76"/>
<dbReference type="InterPro" id="IPR036638">
    <property type="entry name" value="HLH_DNA-bd_sf"/>
</dbReference>
<dbReference type="PANTHER" id="PTHR16223:SF274">
    <property type="entry name" value="TRANSCRIPTION FACTOR BHLH84"/>
    <property type="match status" value="1"/>
</dbReference>
<gene>
    <name evidence="8" type="ORF">Syun_014734</name>
</gene>
<dbReference type="SUPFAM" id="SSF47459">
    <property type="entry name" value="HLH, helix-loop-helix DNA-binding domain"/>
    <property type="match status" value="1"/>
</dbReference>
<feature type="region of interest" description="Disordered" evidence="6">
    <location>
        <begin position="162"/>
        <end position="263"/>
    </location>
</feature>
<dbReference type="Gene3D" id="4.10.280.10">
    <property type="entry name" value="Helix-loop-helix DNA-binding domain"/>
    <property type="match status" value="1"/>
</dbReference>
<comment type="caution">
    <text evidence="8">The sequence shown here is derived from an EMBL/GenBank/DDBJ whole genome shotgun (WGS) entry which is preliminary data.</text>
</comment>
<comment type="subcellular location">
    <subcellularLocation>
        <location evidence="1">Nucleus</location>
    </subcellularLocation>
</comment>
<evidence type="ECO:0000256" key="3">
    <source>
        <dbReference type="ARBA" id="ARBA00023125"/>
    </source>
</evidence>
<keyword evidence="9" id="KW-1185">Reference proteome</keyword>
<evidence type="ECO:0000256" key="6">
    <source>
        <dbReference type="SAM" id="MobiDB-lite"/>
    </source>
</evidence>
<evidence type="ECO:0000313" key="8">
    <source>
        <dbReference type="EMBL" id="KAK9135404.1"/>
    </source>
</evidence>
<evidence type="ECO:0000256" key="5">
    <source>
        <dbReference type="ARBA" id="ARBA00023242"/>
    </source>
</evidence>
<reference evidence="8 9" key="1">
    <citation type="submission" date="2024-01" db="EMBL/GenBank/DDBJ databases">
        <title>Genome assemblies of Stephania.</title>
        <authorList>
            <person name="Yang L."/>
        </authorList>
    </citation>
    <scope>NUCLEOTIDE SEQUENCE [LARGE SCALE GENOMIC DNA]</scope>
    <source>
        <strain evidence="8">YNDBR</strain>
        <tissue evidence="8">Leaf</tissue>
    </source>
</reference>
<accession>A0AAP0JK76</accession>
<keyword evidence="4" id="KW-0804">Transcription</keyword>
<evidence type="ECO:0000256" key="1">
    <source>
        <dbReference type="ARBA" id="ARBA00004123"/>
    </source>
</evidence>
<feature type="domain" description="BHLH" evidence="7">
    <location>
        <begin position="277"/>
        <end position="326"/>
    </location>
</feature>
<dbReference type="EMBL" id="JBBNAF010000006">
    <property type="protein sequence ID" value="KAK9135404.1"/>
    <property type="molecule type" value="Genomic_DNA"/>
</dbReference>
<dbReference type="GO" id="GO:0046983">
    <property type="term" value="F:protein dimerization activity"/>
    <property type="evidence" value="ECO:0007669"/>
    <property type="project" value="InterPro"/>
</dbReference>
<keyword evidence="5" id="KW-0539">Nucleus</keyword>
<name>A0AAP0JK76_9MAGN</name>